<dbReference type="PANTHER" id="PTHR23523">
    <property type="match status" value="1"/>
</dbReference>
<feature type="transmembrane region" description="Helical" evidence="4">
    <location>
        <begin position="277"/>
        <end position="296"/>
    </location>
</feature>
<comment type="caution">
    <text evidence="6">The sequence shown here is derived from an EMBL/GenBank/DDBJ whole genome shotgun (WGS) entry which is preliminary data.</text>
</comment>
<evidence type="ECO:0000256" key="4">
    <source>
        <dbReference type="SAM" id="Phobius"/>
    </source>
</evidence>
<evidence type="ECO:0000313" key="6">
    <source>
        <dbReference type="EMBL" id="TCS88877.1"/>
    </source>
</evidence>
<feature type="transmembrane region" description="Helical" evidence="4">
    <location>
        <begin position="365"/>
        <end position="387"/>
    </location>
</feature>
<feature type="transmembrane region" description="Helical" evidence="4">
    <location>
        <begin position="302"/>
        <end position="323"/>
    </location>
</feature>
<dbReference type="SUPFAM" id="SSF103473">
    <property type="entry name" value="MFS general substrate transporter"/>
    <property type="match status" value="1"/>
</dbReference>
<feature type="transmembrane region" description="Helical" evidence="4">
    <location>
        <begin position="98"/>
        <end position="119"/>
    </location>
</feature>
<dbReference type="Pfam" id="PF07690">
    <property type="entry name" value="MFS_1"/>
    <property type="match status" value="1"/>
</dbReference>
<dbReference type="InterPro" id="IPR020846">
    <property type="entry name" value="MFS_dom"/>
</dbReference>
<dbReference type="Proteomes" id="UP000295807">
    <property type="component" value="Unassembled WGS sequence"/>
</dbReference>
<evidence type="ECO:0000259" key="5">
    <source>
        <dbReference type="PROSITE" id="PS50850"/>
    </source>
</evidence>
<proteinExistence type="predicted"/>
<dbReference type="RefSeq" id="WP_132127991.1">
    <property type="nucleotide sequence ID" value="NZ_CP042432.1"/>
</dbReference>
<feature type="transmembrane region" description="Helical" evidence="4">
    <location>
        <begin position="168"/>
        <end position="187"/>
    </location>
</feature>
<reference evidence="6 7" key="1">
    <citation type="submission" date="2019-03" db="EMBL/GenBank/DDBJ databases">
        <title>Genomic Encyclopedia of Type Strains, Phase IV (KMG-IV): sequencing the most valuable type-strain genomes for metagenomic binning, comparative biology and taxonomic classification.</title>
        <authorList>
            <person name="Goeker M."/>
        </authorList>
    </citation>
    <scope>NUCLEOTIDE SEQUENCE [LARGE SCALE GENOMIC DNA]</scope>
    <source>
        <strain evidence="6 7">DSM 21100</strain>
    </source>
</reference>
<dbReference type="InterPro" id="IPR052524">
    <property type="entry name" value="MFS_Cyanate_Porter"/>
</dbReference>
<keyword evidence="3 4" id="KW-0472">Membrane</keyword>
<dbReference type="PROSITE" id="PS50850">
    <property type="entry name" value="MFS"/>
    <property type="match status" value="1"/>
</dbReference>
<feature type="transmembrane region" description="Helical" evidence="4">
    <location>
        <begin position="250"/>
        <end position="270"/>
    </location>
</feature>
<keyword evidence="1 4" id="KW-0812">Transmembrane</keyword>
<evidence type="ECO:0000256" key="2">
    <source>
        <dbReference type="ARBA" id="ARBA00022989"/>
    </source>
</evidence>
<evidence type="ECO:0000256" key="3">
    <source>
        <dbReference type="ARBA" id="ARBA00023136"/>
    </source>
</evidence>
<dbReference type="PANTHER" id="PTHR23523:SF2">
    <property type="entry name" value="2-NITROIMIDAZOLE TRANSPORTER"/>
    <property type="match status" value="1"/>
</dbReference>
<sequence>MLKGKSLRAGLAVAGIILIAANLRAPITSVGPVLSEISSSLGLSTVQAGMLTTIPVLAFGLLSGLVSRLTRYFRVEAMLLASLALLTLGLFIRPAGPVALLFAGTALVGCGITVGNVLMPAYIKLNFPAKLGLMTGLYAGFMNLFAALASGFSIRLGQVSGLGWKGSLGVWAIMGMLAAIVWLPQVVKDKETPTQGRTAQVRRSLWRSSPLAWQITAYMGLQSILFYSLIAWLPEMLRDWGMPPGEAGWVLSYIQLAQLPVVFAGPVIAARMKNQAPLIWVIGISLVAGFLGILFWKTTFIIPSAILIGIALGLAFSLAMIFLSLRSRDGQDASALSGMAQSFGYLFAASGPLVFGILHDLSGGWIWPIAFLLLMTLALLLSGLGSARDRFV</sequence>
<dbReference type="CDD" id="cd17339">
    <property type="entry name" value="MFS_NIMT_CynX_like"/>
    <property type="match status" value="1"/>
</dbReference>
<feature type="transmembrane region" description="Helical" evidence="4">
    <location>
        <begin position="211"/>
        <end position="230"/>
    </location>
</feature>
<feature type="transmembrane region" description="Helical" evidence="4">
    <location>
        <begin position="73"/>
        <end position="92"/>
    </location>
</feature>
<feature type="transmembrane region" description="Helical" evidence="4">
    <location>
        <begin position="335"/>
        <end position="359"/>
    </location>
</feature>
<dbReference type="Gene3D" id="1.20.1250.20">
    <property type="entry name" value="MFS general substrate transporter like domains"/>
    <property type="match status" value="1"/>
</dbReference>
<feature type="transmembrane region" description="Helical" evidence="4">
    <location>
        <begin position="48"/>
        <end position="66"/>
    </location>
</feature>
<feature type="domain" description="Major facilitator superfamily (MFS) profile" evidence="5">
    <location>
        <begin position="8"/>
        <end position="392"/>
    </location>
</feature>
<keyword evidence="7" id="KW-1185">Reference proteome</keyword>
<evidence type="ECO:0000313" key="7">
    <source>
        <dbReference type="Proteomes" id="UP000295807"/>
    </source>
</evidence>
<dbReference type="InterPro" id="IPR036259">
    <property type="entry name" value="MFS_trans_sf"/>
</dbReference>
<accession>A0A4R3KU36</accession>
<dbReference type="InterPro" id="IPR011701">
    <property type="entry name" value="MFS"/>
</dbReference>
<name>A0A4R3KU36_9SPHI</name>
<gene>
    <name evidence="6" type="ORF">EDD80_10267</name>
</gene>
<dbReference type="GO" id="GO:0022857">
    <property type="term" value="F:transmembrane transporter activity"/>
    <property type="evidence" value="ECO:0007669"/>
    <property type="project" value="InterPro"/>
</dbReference>
<evidence type="ECO:0000256" key="1">
    <source>
        <dbReference type="ARBA" id="ARBA00022692"/>
    </source>
</evidence>
<protein>
    <submittedName>
        <fullName evidence="6">CP family cyanate transporter-like MFS transporter</fullName>
    </submittedName>
</protein>
<keyword evidence="2 4" id="KW-1133">Transmembrane helix</keyword>
<feature type="transmembrane region" description="Helical" evidence="4">
    <location>
        <begin position="131"/>
        <end position="156"/>
    </location>
</feature>
<dbReference type="EMBL" id="SMAD01000002">
    <property type="protein sequence ID" value="TCS88877.1"/>
    <property type="molecule type" value="Genomic_DNA"/>
</dbReference>
<dbReference type="AlphaFoldDB" id="A0A4R3KU36"/>
<dbReference type="OrthoDB" id="9797740at2"/>
<organism evidence="6 7">
    <name type="scientific">Anseongella ginsenosidimutans</name>
    <dbReference type="NCBI Taxonomy" id="496056"/>
    <lineage>
        <taxon>Bacteria</taxon>
        <taxon>Pseudomonadati</taxon>
        <taxon>Bacteroidota</taxon>
        <taxon>Sphingobacteriia</taxon>
        <taxon>Sphingobacteriales</taxon>
        <taxon>Sphingobacteriaceae</taxon>
        <taxon>Anseongella</taxon>
    </lineage>
</organism>